<dbReference type="EMBL" id="ASHM01117307">
    <property type="protein sequence ID" value="PNX70946.1"/>
    <property type="molecule type" value="Genomic_DNA"/>
</dbReference>
<sequence>RKLEITLRPEPGSAFSEPGAAFLVSLQVPAPGSAFSEPGVAFLWSLLVLAPGSVSFRAWLSSVNFCVDLWLTVDF</sequence>
<comment type="caution">
    <text evidence="1">The sequence shown here is derived from an EMBL/GenBank/DDBJ whole genome shotgun (WGS) entry which is preliminary data.</text>
</comment>
<gene>
    <name evidence="1" type="ORF">L195_g057902</name>
</gene>
<organism evidence="1 2">
    <name type="scientific">Trifolium pratense</name>
    <name type="common">Red clover</name>
    <dbReference type="NCBI Taxonomy" id="57577"/>
    <lineage>
        <taxon>Eukaryota</taxon>
        <taxon>Viridiplantae</taxon>
        <taxon>Streptophyta</taxon>
        <taxon>Embryophyta</taxon>
        <taxon>Tracheophyta</taxon>
        <taxon>Spermatophyta</taxon>
        <taxon>Magnoliopsida</taxon>
        <taxon>eudicotyledons</taxon>
        <taxon>Gunneridae</taxon>
        <taxon>Pentapetalae</taxon>
        <taxon>rosids</taxon>
        <taxon>fabids</taxon>
        <taxon>Fabales</taxon>
        <taxon>Fabaceae</taxon>
        <taxon>Papilionoideae</taxon>
        <taxon>50 kb inversion clade</taxon>
        <taxon>NPAAA clade</taxon>
        <taxon>Hologalegina</taxon>
        <taxon>IRL clade</taxon>
        <taxon>Trifolieae</taxon>
        <taxon>Trifolium</taxon>
    </lineage>
</organism>
<dbReference type="Proteomes" id="UP000236291">
    <property type="component" value="Unassembled WGS sequence"/>
</dbReference>
<proteinExistence type="predicted"/>
<protein>
    <submittedName>
        <fullName evidence="1">Uncharacterized protein</fullName>
    </submittedName>
</protein>
<accession>A0A2K3KXD8</accession>
<name>A0A2K3KXD8_TRIPR</name>
<dbReference type="AlphaFoldDB" id="A0A2K3KXD8"/>
<feature type="non-terminal residue" evidence="1">
    <location>
        <position position="1"/>
    </location>
</feature>
<reference evidence="1 2" key="2">
    <citation type="journal article" date="2017" name="Front. Plant Sci.">
        <title>Gene Classification and Mining of Molecular Markers Useful in Red Clover (Trifolium pratense) Breeding.</title>
        <authorList>
            <person name="Istvanek J."/>
            <person name="Dluhosova J."/>
            <person name="Dluhos P."/>
            <person name="Patkova L."/>
            <person name="Nedelnik J."/>
            <person name="Repkova J."/>
        </authorList>
    </citation>
    <scope>NUCLEOTIDE SEQUENCE [LARGE SCALE GENOMIC DNA]</scope>
    <source>
        <strain evidence="2">cv. Tatra</strain>
        <tissue evidence="1">Young leaves</tissue>
    </source>
</reference>
<evidence type="ECO:0000313" key="1">
    <source>
        <dbReference type="EMBL" id="PNX70946.1"/>
    </source>
</evidence>
<reference evidence="1 2" key="1">
    <citation type="journal article" date="2014" name="Am. J. Bot.">
        <title>Genome assembly and annotation for red clover (Trifolium pratense; Fabaceae).</title>
        <authorList>
            <person name="Istvanek J."/>
            <person name="Jaros M."/>
            <person name="Krenek A."/>
            <person name="Repkova J."/>
        </authorList>
    </citation>
    <scope>NUCLEOTIDE SEQUENCE [LARGE SCALE GENOMIC DNA]</scope>
    <source>
        <strain evidence="2">cv. Tatra</strain>
        <tissue evidence="1">Young leaves</tissue>
    </source>
</reference>
<evidence type="ECO:0000313" key="2">
    <source>
        <dbReference type="Proteomes" id="UP000236291"/>
    </source>
</evidence>